<protein>
    <recommendedName>
        <fullName evidence="4">Lipoprotein</fullName>
    </recommendedName>
</protein>
<dbReference type="KEGG" id="lby:Lbys_1875"/>
<evidence type="ECO:0008006" key="4">
    <source>
        <dbReference type="Google" id="ProtNLM"/>
    </source>
</evidence>
<dbReference type="InterPro" id="IPR011990">
    <property type="entry name" value="TPR-like_helical_dom_sf"/>
</dbReference>
<name>E4RR91_LEAB4</name>
<dbReference type="PROSITE" id="PS51257">
    <property type="entry name" value="PROKAR_LIPOPROTEIN"/>
    <property type="match status" value="1"/>
</dbReference>
<reference evidence="2 3" key="2">
    <citation type="journal article" date="2011" name="Stand. Genomic Sci.">
        <title>Complete genome sequence of Leadbetterella byssophila type strain (4M15).</title>
        <authorList>
            <person name="Abt B."/>
            <person name="Teshima H."/>
            <person name="Lucas S."/>
            <person name="Lapidus A."/>
            <person name="Del Rio T.G."/>
            <person name="Nolan M."/>
            <person name="Tice H."/>
            <person name="Cheng J.F."/>
            <person name="Pitluck S."/>
            <person name="Liolios K."/>
            <person name="Pagani I."/>
            <person name="Ivanova N."/>
            <person name="Mavromatis K."/>
            <person name="Pati A."/>
            <person name="Tapia R."/>
            <person name="Han C."/>
            <person name="Goodwin L."/>
            <person name="Chen A."/>
            <person name="Palaniappan K."/>
            <person name="Land M."/>
            <person name="Hauser L."/>
            <person name="Chang Y.J."/>
            <person name="Jeffries C.D."/>
            <person name="Rohde M."/>
            <person name="Goker M."/>
            <person name="Tindall B.J."/>
            <person name="Detter J.C."/>
            <person name="Woyke T."/>
            <person name="Bristow J."/>
            <person name="Eisen J.A."/>
            <person name="Markowitz V."/>
            <person name="Hugenholtz P."/>
            <person name="Klenk H.P."/>
            <person name="Kyrpides N.C."/>
        </authorList>
    </citation>
    <scope>NUCLEOTIDE SEQUENCE [LARGE SCALE GENOMIC DNA]</scope>
    <source>
        <strain evidence="3">DSM 17132 / JCM 16389 / KACC 11308 / NBRC 106382 / 4M15</strain>
    </source>
</reference>
<keyword evidence="3" id="KW-1185">Reference proteome</keyword>
<accession>E4RR91</accession>
<evidence type="ECO:0000313" key="2">
    <source>
        <dbReference type="EMBL" id="ADQ17577.1"/>
    </source>
</evidence>
<dbReference type="OrthoDB" id="622163at2"/>
<feature type="chain" id="PRO_5003188359" description="Lipoprotein" evidence="1">
    <location>
        <begin position="23"/>
        <end position="561"/>
    </location>
</feature>
<dbReference type="RefSeq" id="WP_013408626.1">
    <property type="nucleotide sequence ID" value="NC_014655.1"/>
</dbReference>
<dbReference type="SUPFAM" id="SSF48452">
    <property type="entry name" value="TPR-like"/>
    <property type="match status" value="1"/>
</dbReference>
<proteinExistence type="predicted"/>
<dbReference type="STRING" id="649349.Lbys_1875"/>
<reference key="1">
    <citation type="submission" date="2010-11" db="EMBL/GenBank/DDBJ databases">
        <title>The complete genome of Leadbetterella byssophila DSM 17132.</title>
        <authorList>
            <consortium name="US DOE Joint Genome Institute (JGI-PGF)"/>
            <person name="Lucas S."/>
            <person name="Copeland A."/>
            <person name="Lapidus A."/>
            <person name="Glavina del Rio T."/>
            <person name="Dalin E."/>
            <person name="Tice H."/>
            <person name="Bruce D."/>
            <person name="Goodwin L."/>
            <person name="Pitluck S."/>
            <person name="Kyrpides N."/>
            <person name="Mavromatis K."/>
            <person name="Ivanova N."/>
            <person name="Teshima H."/>
            <person name="Brettin T."/>
            <person name="Detter J.C."/>
            <person name="Han C."/>
            <person name="Tapia R."/>
            <person name="Land M."/>
            <person name="Hauser L."/>
            <person name="Markowitz V."/>
            <person name="Cheng J.-F."/>
            <person name="Hugenholtz P."/>
            <person name="Woyke T."/>
            <person name="Wu D."/>
            <person name="Tindall B."/>
            <person name="Pomrenke H.G."/>
            <person name="Brambilla E."/>
            <person name="Klenk H.-P."/>
            <person name="Eisen J.A."/>
        </authorList>
    </citation>
    <scope>NUCLEOTIDE SEQUENCE [LARGE SCALE GENOMIC DNA]</scope>
    <source>
        <strain>DSM 17132</strain>
    </source>
</reference>
<evidence type="ECO:0000313" key="3">
    <source>
        <dbReference type="Proteomes" id="UP000007435"/>
    </source>
</evidence>
<dbReference type="Pfam" id="PF12771">
    <property type="entry name" value="SusD-like_2"/>
    <property type="match status" value="1"/>
</dbReference>
<keyword evidence="1" id="KW-0732">Signal</keyword>
<dbReference type="HOGENOM" id="CLU_025928_3_0_10"/>
<dbReference type="Gene3D" id="1.25.40.390">
    <property type="match status" value="1"/>
</dbReference>
<dbReference type="eggNOG" id="COG0521">
    <property type="taxonomic scope" value="Bacteria"/>
</dbReference>
<organism evidence="2 3">
    <name type="scientific">Leadbetterella byssophila (strain DSM 17132 / JCM 16389 / KACC 11308 / NBRC 106382 / 4M15)</name>
    <dbReference type="NCBI Taxonomy" id="649349"/>
    <lineage>
        <taxon>Bacteria</taxon>
        <taxon>Pseudomonadati</taxon>
        <taxon>Bacteroidota</taxon>
        <taxon>Cytophagia</taxon>
        <taxon>Cytophagales</taxon>
        <taxon>Leadbetterellaceae</taxon>
        <taxon>Leadbetterella</taxon>
    </lineage>
</organism>
<dbReference type="InterPro" id="IPR041662">
    <property type="entry name" value="SusD-like_2"/>
</dbReference>
<dbReference type="EMBL" id="CP002305">
    <property type="protein sequence ID" value="ADQ17577.1"/>
    <property type="molecule type" value="Genomic_DNA"/>
</dbReference>
<dbReference type="AlphaFoldDB" id="E4RR91"/>
<feature type="signal peptide" evidence="1">
    <location>
        <begin position="1"/>
        <end position="22"/>
    </location>
</feature>
<evidence type="ECO:0000256" key="1">
    <source>
        <dbReference type="SAM" id="SignalP"/>
    </source>
</evidence>
<dbReference type="Proteomes" id="UP000007435">
    <property type="component" value="Chromosome"/>
</dbReference>
<sequence>MMKKYICILSTLVLLFTSTSCEKFLDVNKNENDPTSVGVSTLLTASEVTIGRAFSIGTTLGDAMSLYTHQLTGRISSDRYALLGSNIGWNDIYNAITNLDVIIEQGTAESRLAYAGVAKILKAYTFSVMVDTWGDLPYSEHNSFKQGITQPKFDKGSDIYPQLIELIDSGIADINNTTINPSKPANDDIIYKGDLTKWKKAANTLKLKMYVQQRLIKDVKAEVTALLSNPDGLINAQNESFMVTFGPNGATDDRHSGYSIYTAAQRSNEMISPWFYEILKGYNKDIYTGLEDPRIPYYFYNQKSATAAPENQTEYRDGGFISIVFGSTGPFRDGSNSITISLPGIYPVGGRYDDGAGIHINSTSTITPATAGTGAAPQKLITYADRIFLEAELINAGIISGNEAEVFNKGVKASMEQVDYVITNYVKPSQSVPTLATSAKSVAYQEAVAQAFASASASRRLEYIMTQKWIANYGSGATNYVDYRRTNYPVMFDPNNPKHAPEGLFQPPVDGNPLVKPQQAVPVSVSNPYPLTLPWPQGELDLNGSAPPQKSPGAYKPFWLP</sequence>
<gene>
    <name evidence="2" type="ordered locus">Lbys_1875</name>
</gene>